<dbReference type="CDD" id="cd00093">
    <property type="entry name" value="HTH_XRE"/>
    <property type="match status" value="1"/>
</dbReference>
<dbReference type="PANTHER" id="PTHR38431:SF1">
    <property type="entry name" value="BLL2305 PROTEIN"/>
    <property type="match status" value="1"/>
</dbReference>
<comment type="caution">
    <text evidence="2">The sequence shown here is derived from an EMBL/GenBank/DDBJ whole genome shotgun (WGS) entry which is preliminary data.</text>
</comment>
<gene>
    <name evidence="2" type="ORF">GCM10008960_30020</name>
</gene>
<dbReference type="EMBL" id="BMQN01000009">
    <property type="protein sequence ID" value="GGS01340.1"/>
    <property type="molecule type" value="Genomic_DNA"/>
</dbReference>
<dbReference type="SUPFAM" id="SSF47413">
    <property type="entry name" value="lambda repressor-like DNA-binding domains"/>
    <property type="match status" value="1"/>
</dbReference>
<dbReference type="InterPro" id="IPR010982">
    <property type="entry name" value="Lambda_DNA-bd_dom_sf"/>
</dbReference>
<accession>A0ABQ2S7Y9</accession>
<keyword evidence="3" id="KW-1185">Reference proteome</keyword>
<dbReference type="PROSITE" id="PS50943">
    <property type="entry name" value="HTH_CROC1"/>
    <property type="match status" value="1"/>
</dbReference>
<dbReference type="SUPFAM" id="SSF53850">
    <property type="entry name" value="Periplasmic binding protein-like II"/>
    <property type="match status" value="1"/>
</dbReference>
<dbReference type="RefSeq" id="WP_189073983.1">
    <property type="nucleotide sequence ID" value="NZ_BMQN01000009.1"/>
</dbReference>
<dbReference type="SMART" id="SM00530">
    <property type="entry name" value="HTH_XRE"/>
    <property type="match status" value="1"/>
</dbReference>
<evidence type="ECO:0000259" key="1">
    <source>
        <dbReference type="PROSITE" id="PS50943"/>
    </source>
</evidence>
<feature type="domain" description="HTH cro/C1-type" evidence="1">
    <location>
        <begin position="13"/>
        <end position="67"/>
    </location>
</feature>
<proteinExistence type="predicted"/>
<name>A0ABQ2S7Y9_9DEIO</name>
<protein>
    <recommendedName>
        <fullName evidence="1">HTH cro/C1-type domain-containing protein</fullName>
    </recommendedName>
</protein>
<dbReference type="Proteomes" id="UP000644548">
    <property type="component" value="Unassembled WGS sequence"/>
</dbReference>
<evidence type="ECO:0000313" key="3">
    <source>
        <dbReference type="Proteomes" id="UP000644548"/>
    </source>
</evidence>
<organism evidence="2 3">
    <name type="scientific">Deinococcus sedimenti</name>
    <dbReference type="NCBI Taxonomy" id="1867090"/>
    <lineage>
        <taxon>Bacteria</taxon>
        <taxon>Thermotogati</taxon>
        <taxon>Deinococcota</taxon>
        <taxon>Deinococci</taxon>
        <taxon>Deinococcales</taxon>
        <taxon>Deinococcaceae</taxon>
        <taxon>Deinococcus</taxon>
    </lineage>
</organism>
<dbReference type="Gene3D" id="1.10.260.40">
    <property type="entry name" value="lambda repressor-like DNA-binding domains"/>
    <property type="match status" value="1"/>
</dbReference>
<reference evidence="3" key="1">
    <citation type="journal article" date="2019" name="Int. J. Syst. Evol. Microbiol.">
        <title>The Global Catalogue of Microorganisms (GCM) 10K type strain sequencing project: providing services to taxonomists for standard genome sequencing and annotation.</title>
        <authorList>
            <consortium name="The Broad Institute Genomics Platform"/>
            <consortium name="The Broad Institute Genome Sequencing Center for Infectious Disease"/>
            <person name="Wu L."/>
            <person name="Ma J."/>
        </authorList>
    </citation>
    <scope>NUCLEOTIDE SEQUENCE [LARGE SCALE GENOMIC DNA]</scope>
    <source>
        <strain evidence="3">JCM 31405</strain>
    </source>
</reference>
<dbReference type="PANTHER" id="PTHR38431">
    <property type="entry name" value="BLL2305 PROTEIN"/>
    <property type="match status" value="1"/>
</dbReference>
<dbReference type="Pfam" id="PF12727">
    <property type="entry name" value="PBP_like"/>
    <property type="match status" value="1"/>
</dbReference>
<evidence type="ECO:0000313" key="2">
    <source>
        <dbReference type="EMBL" id="GGS01340.1"/>
    </source>
</evidence>
<dbReference type="InterPro" id="IPR024370">
    <property type="entry name" value="PBP_domain"/>
</dbReference>
<dbReference type="Pfam" id="PF01381">
    <property type="entry name" value="HTH_3"/>
    <property type="match status" value="1"/>
</dbReference>
<sequence length="365" mass="37335">MPQPASGLLRCSLRERREAAGRTAASLAAEVGVSRQALGRIESGGAVPSTLVALRLARALHCAVEQLFELGQPQLTVPLDAPPGTRVRLARLGAEVRAVPLGGEAGLHQPADGVVRAAAGPGRVTVDLLAPPGDLERTALVAGCDPALGLLCGRLGAEGRAAWVPHDSLGALAAAARGEVHVAGLHLGGGDAHRQVIARTLPGAALVRAWQVQQGLMLAPGNPLGVRGAPDLARRDLRLVTRAAGAGGRALLDRWFQVAGLSGRERAARHARSLLADSPLAAAALVARGEADAAPGPSSAARAHGLTFVPLHLDAFDLAVPERHLGHPGVQALLSAARSAAFLDDLRSVGGYVPPDLSLTRLEVS</sequence>
<dbReference type="InterPro" id="IPR001387">
    <property type="entry name" value="Cro/C1-type_HTH"/>
</dbReference>